<dbReference type="RefSeq" id="WP_078831838.1">
    <property type="nucleotide sequence ID" value="NZ_FUWH01000007.1"/>
</dbReference>
<evidence type="ECO:0000313" key="3">
    <source>
        <dbReference type="Proteomes" id="UP000190888"/>
    </source>
</evidence>
<keyword evidence="3" id="KW-1185">Reference proteome</keyword>
<protein>
    <recommendedName>
        <fullName evidence="4">DUF3185 domain-containing protein</fullName>
    </recommendedName>
</protein>
<dbReference type="Proteomes" id="UP000190888">
    <property type="component" value="Unassembled WGS sequence"/>
</dbReference>
<feature type="transmembrane region" description="Helical" evidence="1">
    <location>
        <begin position="47"/>
        <end position="66"/>
    </location>
</feature>
<evidence type="ECO:0000313" key="2">
    <source>
        <dbReference type="EMBL" id="SJZ97015.1"/>
    </source>
</evidence>
<dbReference type="STRING" id="413434.SAMN04488132_10761"/>
<dbReference type="OrthoDB" id="1375121at2"/>
<reference evidence="2 3" key="1">
    <citation type="submission" date="2017-02" db="EMBL/GenBank/DDBJ databases">
        <authorList>
            <person name="Peterson S.W."/>
        </authorList>
    </citation>
    <scope>NUCLEOTIDE SEQUENCE [LARGE SCALE GENOMIC DNA]</scope>
    <source>
        <strain evidence="2 3">DSM 22335</strain>
    </source>
</reference>
<accession>A0A1T4PZT0</accession>
<proteinExistence type="predicted"/>
<keyword evidence="1" id="KW-0472">Membrane</keyword>
<gene>
    <name evidence="2" type="ORF">SAMN04488132_10761</name>
</gene>
<dbReference type="EMBL" id="FUWH01000007">
    <property type="protein sequence ID" value="SJZ97015.1"/>
    <property type="molecule type" value="Genomic_DNA"/>
</dbReference>
<evidence type="ECO:0000256" key="1">
    <source>
        <dbReference type="SAM" id="Phobius"/>
    </source>
</evidence>
<keyword evidence="1" id="KW-1133">Transmembrane helix</keyword>
<name>A0A1T4PZT0_9BACT</name>
<keyword evidence="1" id="KW-0812">Transmembrane</keyword>
<dbReference type="AlphaFoldDB" id="A0A1T4PZT0"/>
<sequence length="71" mass="7687">MKALGIILIAAGVFMIFFRNINFTQEKKVVDLGSVEISKKERKSVTWPVYTGGVAVFAGVLVLLGASNKKS</sequence>
<organism evidence="2 3">
    <name type="scientific">Sediminibacterium ginsengisoli</name>
    <dbReference type="NCBI Taxonomy" id="413434"/>
    <lineage>
        <taxon>Bacteria</taxon>
        <taxon>Pseudomonadati</taxon>
        <taxon>Bacteroidota</taxon>
        <taxon>Chitinophagia</taxon>
        <taxon>Chitinophagales</taxon>
        <taxon>Chitinophagaceae</taxon>
        <taxon>Sediminibacterium</taxon>
    </lineage>
</organism>
<evidence type="ECO:0008006" key="4">
    <source>
        <dbReference type="Google" id="ProtNLM"/>
    </source>
</evidence>